<evidence type="ECO:0008006" key="3">
    <source>
        <dbReference type="Google" id="ProtNLM"/>
    </source>
</evidence>
<reference evidence="1 2" key="1">
    <citation type="submission" date="2024-01" db="EMBL/GenBank/DDBJ databases">
        <title>The complete chloroplast genome sequence of Lithospermum erythrorhizon: insights into the phylogenetic relationship among Boraginaceae species and the maternal lineages of purple gromwells.</title>
        <authorList>
            <person name="Okada T."/>
            <person name="Watanabe K."/>
        </authorList>
    </citation>
    <scope>NUCLEOTIDE SEQUENCE [LARGE SCALE GENOMIC DNA]</scope>
</reference>
<dbReference type="Gene3D" id="1.10.340.70">
    <property type="match status" value="1"/>
</dbReference>
<evidence type="ECO:0000313" key="2">
    <source>
        <dbReference type="Proteomes" id="UP001454036"/>
    </source>
</evidence>
<protein>
    <recommendedName>
        <fullName evidence="3">Integrase catalytic domain-containing protein</fullName>
    </recommendedName>
</protein>
<name>A0AAV3RD69_LITER</name>
<comment type="caution">
    <text evidence="1">The sequence shown here is derived from an EMBL/GenBank/DDBJ whole genome shotgun (WGS) entry which is preliminary data.</text>
</comment>
<dbReference type="PANTHER" id="PTHR47266">
    <property type="entry name" value="ENDONUCLEASE-RELATED"/>
    <property type="match status" value="1"/>
</dbReference>
<keyword evidence="2" id="KW-1185">Reference proteome</keyword>
<dbReference type="GO" id="GO:0003676">
    <property type="term" value="F:nucleic acid binding"/>
    <property type="evidence" value="ECO:0007669"/>
    <property type="project" value="InterPro"/>
</dbReference>
<evidence type="ECO:0000313" key="1">
    <source>
        <dbReference type="EMBL" id="GAA0174349.1"/>
    </source>
</evidence>
<dbReference type="EMBL" id="BAABME010009040">
    <property type="protein sequence ID" value="GAA0174349.1"/>
    <property type="molecule type" value="Genomic_DNA"/>
</dbReference>
<dbReference type="Gene3D" id="3.30.420.10">
    <property type="entry name" value="Ribonuclease H-like superfamily/Ribonuclease H"/>
    <property type="match status" value="1"/>
</dbReference>
<dbReference type="InterPro" id="IPR052160">
    <property type="entry name" value="Gypsy_RT_Integrase-like"/>
</dbReference>
<sequence length="156" mass="18459">MPFRHRGGSSHERSTFWSMRWRGAHQTGAKLHFQIKRMRYYWPTMVKDCMEYAQSYKPCQFHANFIHKPPEPLYPTTPSWPFDSWGMDMVGPMPESAEGHVYLLSAIDYFSKWVEAVSLLCGKKEEVPSFIKSNITIMWEEEGSFQLHQIQYYLPL</sequence>
<dbReference type="AlphaFoldDB" id="A0AAV3RD69"/>
<dbReference type="InterPro" id="IPR036397">
    <property type="entry name" value="RNaseH_sf"/>
</dbReference>
<gene>
    <name evidence="1" type="ORF">LIER_27755</name>
</gene>
<dbReference type="SUPFAM" id="SSF53098">
    <property type="entry name" value="Ribonuclease H-like"/>
    <property type="match status" value="1"/>
</dbReference>
<organism evidence="1 2">
    <name type="scientific">Lithospermum erythrorhizon</name>
    <name type="common">Purple gromwell</name>
    <name type="synonym">Lithospermum officinale var. erythrorhizon</name>
    <dbReference type="NCBI Taxonomy" id="34254"/>
    <lineage>
        <taxon>Eukaryota</taxon>
        <taxon>Viridiplantae</taxon>
        <taxon>Streptophyta</taxon>
        <taxon>Embryophyta</taxon>
        <taxon>Tracheophyta</taxon>
        <taxon>Spermatophyta</taxon>
        <taxon>Magnoliopsida</taxon>
        <taxon>eudicotyledons</taxon>
        <taxon>Gunneridae</taxon>
        <taxon>Pentapetalae</taxon>
        <taxon>asterids</taxon>
        <taxon>lamiids</taxon>
        <taxon>Boraginales</taxon>
        <taxon>Boraginaceae</taxon>
        <taxon>Boraginoideae</taxon>
        <taxon>Lithospermeae</taxon>
        <taxon>Lithospermum</taxon>
    </lineage>
</organism>
<dbReference type="InterPro" id="IPR012337">
    <property type="entry name" value="RNaseH-like_sf"/>
</dbReference>
<accession>A0AAV3RD69</accession>
<dbReference type="Proteomes" id="UP001454036">
    <property type="component" value="Unassembled WGS sequence"/>
</dbReference>
<proteinExistence type="predicted"/>